<dbReference type="EMBL" id="HG937691">
    <property type="protein sequence ID" value="CDP33406.1"/>
    <property type="molecule type" value="Genomic_DNA"/>
</dbReference>
<evidence type="ECO:0000256" key="1">
    <source>
        <dbReference type="ARBA" id="ARBA00004141"/>
    </source>
</evidence>
<name>A0A060T2I8_BLAAD</name>
<evidence type="ECO:0000256" key="2">
    <source>
        <dbReference type="ARBA" id="ARBA00022692"/>
    </source>
</evidence>
<organism evidence="7">
    <name type="scientific">Blastobotrys adeninivorans</name>
    <name type="common">Yeast</name>
    <name type="synonym">Arxula adeninivorans</name>
    <dbReference type="NCBI Taxonomy" id="409370"/>
    <lineage>
        <taxon>Eukaryota</taxon>
        <taxon>Fungi</taxon>
        <taxon>Dikarya</taxon>
        <taxon>Ascomycota</taxon>
        <taxon>Saccharomycotina</taxon>
        <taxon>Dipodascomycetes</taxon>
        <taxon>Dipodascales</taxon>
        <taxon>Trichomonascaceae</taxon>
        <taxon>Blastobotrys</taxon>
    </lineage>
</organism>
<dbReference type="Pfam" id="PF07690">
    <property type="entry name" value="MFS_1"/>
    <property type="match status" value="1"/>
</dbReference>
<keyword evidence="4 6" id="KW-0472">Membrane</keyword>
<feature type="transmembrane region" description="Helical" evidence="6">
    <location>
        <begin position="292"/>
        <end position="315"/>
    </location>
</feature>
<feature type="region of interest" description="Disordered" evidence="5">
    <location>
        <begin position="196"/>
        <end position="222"/>
    </location>
</feature>
<dbReference type="PANTHER" id="PTHR23507">
    <property type="entry name" value="ZGC:174356"/>
    <property type="match status" value="1"/>
</dbReference>
<dbReference type="InterPro" id="IPR011701">
    <property type="entry name" value="MFS"/>
</dbReference>
<feature type="transmembrane region" description="Helical" evidence="6">
    <location>
        <begin position="256"/>
        <end position="280"/>
    </location>
</feature>
<evidence type="ECO:0000313" key="7">
    <source>
        <dbReference type="EMBL" id="CDP33406.1"/>
    </source>
</evidence>
<dbReference type="AlphaFoldDB" id="A0A060T2I8"/>
<proteinExistence type="predicted"/>
<feature type="transmembrane region" description="Helical" evidence="6">
    <location>
        <begin position="70"/>
        <end position="90"/>
    </location>
</feature>
<gene>
    <name evidence="7" type="ORF">GNLVRS02_ARAD1A08690g</name>
</gene>
<dbReference type="Gene3D" id="1.20.1250.20">
    <property type="entry name" value="MFS general substrate transporter like domains"/>
    <property type="match status" value="1"/>
</dbReference>
<dbReference type="PANTHER" id="PTHR23507:SF1">
    <property type="entry name" value="FI18259P1-RELATED"/>
    <property type="match status" value="1"/>
</dbReference>
<dbReference type="PhylomeDB" id="A0A060T2I8"/>
<evidence type="ECO:0000256" key="5">
    <source>
        <dbReference type="SAM" id="MobiDB-lite"/>
    </source>
</evidence>
<reference evidence="7" key="1">
    <citation type="submission" date="2014-02" db="EMBL/GenBank/DDBJ databases">
        <authorList>
            <person name="Genoscope - CEA"/>
        </authorList>
    </citation>
    <scope>NUCLEOTIDE SEQUENCE</scope>
    <source>
        <strain evidence="7">LS3</strain>
    </source>
</reference>
<keyword evidence="3 6" id="KW-1133">Transmembrane helix</keyword>
<keyword evidence="2 6" id="KW-0812">Transmembrane</keyword>
<evidence type="ECO:0000256" key="3">
    <source>
        <dbReference type="ARBA" id="ARBA00022989"/>
    </source>
</evidence>
<protein>
    <submittedName>
        <fullName evidence="7">ARAD1A08690p</fullName>
    </submittedName>
</protein>
<accession>A0A060T2I8</accession>
<feature type="compositionally biased region" description="Basic and acidic residues" evidence="5">
    <location>
        <begin position="212"/>
        <end position="222"/>
    </location>
</feature>
<dbReference type="GO" id="GO:0022857">
    <property type="term" value="F:transmembrane transporter activity"/>
    <property type="evidence" value="ECO:0007669"/>
    <property type="project" value="InterPro"/>
</dbReference>
<dbReference type="InterPro" id="IPR036259">
    <property type="entry name" value="MFS_trans_sf"/>
</dbReference>
<evidence type="ECO:0000256" key="4">
    <source>
        <dbReference type="ARBA" id="ARBA00023136"/>
    </source>
</evidence>
<dbReference type="SUPFAM" id="SSF103473">
    <property type="entry name" value="MFS general substrate transporter"/>
    <property type="match status" value="1"/>
</dbReference>
<feature type="transmembrane region" description="Helical" evidence="6">
    <location>
        <begin position="40"/>
        <end position="58"/>
    </location>
</feature>
<feature type="transmembrane region" description="Helical" evidence="6">
    <location>
        <begin position="102"/>
        <end position="125"/>
    </location>
</feature>
<sequence length="449" mass="49278">MNTVQMNWVVSLVCRSEYSEPLNDGDSRCQTPEIQSLVSSYSAVCTFVSGLVGLYMLPRISKASDRVGRKFVFGIFFAGDILASLCKLVLLNVWTVDYRLAIIPYTIVGLFGTSSLITIMMSSYTSDCVRPVDRPKAMSYVTACQLVGKAVGPFASGRLVQATGSIGATLMASLILSSTALTILTVFAPESRFTTDIEQSRPDTPLQDEVEDRGQEGDVQEHGSRRALLQQVNILHPIKSIWRIAKQEPTQAYRNIIGLICIDLMYEMIINARAGIAVLYPQMKFAWTSVQVGYLQSATACMRIVLLVAIIPQIMRLLRYLFREDRSYRGISRTEIAIVRGGNVLEVLGYSGYGLATTAGQFVASSFVATSGVIAKPFVQSSLLNLVPKQRIAEFLGAKGVLDGLFGILFSSIGLQIYSYTVSWKPELLFFLSAAGYFCVILVTTMISP</sequence>
<reference evidence="7" key="2">
    <citation type="submission" date="2014-06" db="EMBL/GenBank/DDBJ databases">
        <title>The complete genome of Blastobotrys (Arxula) adeninivorans LS3 - a yeast of biotechnological interest.</title>
        <authorList>
            <person name="Kunze G."/>
            <person name="Gaillardin C."/>
            <person name="Czernicka M."/>
            <person name="Durrens P."/>
            <person name="Martin T."/>
            <person name="Boer E."/>
            <person name="Gabaldon T."/>
            <person name="Cruz J."/>
            <person name="Talla E."/>
            <person name="Marck C."/>
            <person name="Goffeau A."/>
            <person name="Barbe V."/>
            <person name="Baret P."/>
            <person name="Baronian K."/>
            <person name="Beier S."/>
            <person name="Bleykasten C."/>
            <person name="Bode R."/>
            <person name="Casaregola S."/>
            <person name="Despons L."/>
            <person name="Fairhead C."/>
            <person name="Giersberg M."/>
            <person name="Gierski P."/>
            <person name="Hahnel U."/>
            <person name="Hartmann A."/>
            <person name="Jankowska D."/>
            <person name="Jubin C."/>
            <person name="Jung P."/>
            <person name="Lafontaine I."/>
            <person name="Leh-Louis V."/>
            <person name="Lemaire M."/>
            <person name="Marcet-Houben M."/>
            <person name="Mascher M."/>
            <person name="Morel G."/>
            <person name="Richard G.-F."/>
            <person name="Riechen J."/>
            <person name="Sacerdot C."/>
            <person name="Sarkar A."/>
            <person name="Savel G."/>
            <person name="Schacherer J."/>
            <person name="Sherman D."/>
            <person name="Straub M.-L."/>
            <person name="Stein N."/>
            <person name="Thierry A."/>
            <person name="Trautwein-Schult A."/>
            <person name="Westhof E."/>
            <person name="Worch S."/>
            <person name="Dujon B."/>
            <person name="Souciet J.-L."/>
            <person name="Wincker P."/>
            <person name="Scholz U."/>
            <person name="Neuveglise N."/>
        </authorList>
    </citation>
    <scope>NUCLEOTIDE SEQUENCE</scope>
    <source>
        <strain evidence="7">LS3</strain>
    </source>
</reference>
<comment type="subcellular location">
    <subcellularLocation>
        <location evidence="1">Membrane</location>
        <topology evidence="1">Multi-pass membrane protein</topology>
    </subcellularLocation>
</comment>
<feature type="transmembrane region" description="Helical" evidence="6">
    <location>
        <begin position="428"/>
        <end position="447"/>
    </location>
</feature>
<evidence type="ECO:0000256" key="6">
    <source>
        <dbReference type="SAM" id="Phobius"/>
    </source>
</evidence>
<dbReference type="GO" id="GO:0016020">
    <property type="term" value="C:membrane"/>
    <property type="evidence" value="ECO:0007669"/>
    <property type="project" value="UniProtKB-SubCell"/>
</dbReference>
<feature type="transmembrane region" description="Helical" evidence="6">
    <location>
        <begin position="168"/>
        <end position="188"/>
    </location>
</feature>